<dbReference type="InterPro" id="IPR045506">
    <property type="entry name" value="DUF6484"/>
</dbReference>
<organism evidence="2 3">
    <name type="scientific">Rubellimicrobium mesophilum DSM 19309</name>
    <dbReference type="NCBI Taxonomy" id="442562"/>
    <lineage>
        <taxon>Bacteria</taxon>
        <taxon>Pseudomonadati</taxon>
        <taxon>Pseudomonadota</taxon>
        <taxon>Alphaproteobacteria</taxon>
        <taxon>Rhodobacterales</taxon>
        <taxon>Roseobacteraceae</taxon>
        <taxon>Rubellimicrobium</taxon>
    </lineage>
</organism>
<dbReference type="OrthoDB" id="3078443at2"/>
<reference evidence="2 3" key="1">
    <citation type="submission" date="2013-02" db="EMBL/GenBank/DDBJ databases">
        <authorList>
            <person name="Fiebig A."/>
            <person name="Goeker M."/>
            <person name="Klenk H.-P.P."/>
        </authorList>
    </citation>
    <scope>NUCLEOTIDE SEQUENCE [LARGE SCALE GENOMIC DNA]</scope>
    <source>
        <strain evidence="2 3">DSM 19309</strain>
    </source>
</reference>
<sequence length="136" mass="14065">MHDGTLGPFLSGLLRARLTGFGLNGQPQVTFADGATAEASTLVALTPADIGRDAAIASIDGDGVLVVGLLQAAQPVSEIEADVRRITIEARREVVLRCGKASITMTADGRITIRGTQVLSRAEGANRVQGASVQLN</sequence>
<dbReference type="Proteomes" id="UP000019666">
    <property type="component" value="Unassembled WGS sequence"/>
</dbReference>
<evidence type="ECO:0000313" key="3">
    <source>
        <dbReference type="Proteomes" id="UP000019666"/>
    </source>
</evidence>
<dbReference type="EMBL" id="AOSK01000029">
    <property type="protein sequence ID" value="EYD77443.1"/>
    <property type="molecule type" value="Genomic_DNA"/>
</dbReference>
<dbReference type="AlphaFoldDB" id="A0A017HTG0"/>
<comment type="caution">
    <text evidence="2">The sequence shown here is derived from an EMBL/GenBank/DDBJ whole genome shotgun (WGS) entry which is preliminary data.</text>
</comment>
<evidence type="ECO:0000313" key="2">
    <source>
        <dbReference type="EMBL" id="EYD77443.1"/>
    </source>
</evidence>
<dbReference type="HOGENOM" id="CLU_112468_0_0_5"/>
<gene>
    <name evidence="2" type="ORF">Rumeso_00992</name>
</gene>
<dbReference type="RefSeq" id="WP_037280589.1">
    <property type="nucleotide sequence ID" value="NZ_KK088574.1"/>
</dbReference>
<protein>
    <recommendedName>
        <fullName evidence="1">DUF6484 domain-containing protein</fullName>
    </recommendedName>
</protein>
<dbReference type="STRING" id="442562.Rumeso_00992"/>
<dbReference type="Pfam" id="PF20093">
    <property type="entry name" value="DUF6484"/>
    <property type="match status" value="1"/>
</dbReference>
<keyword evidence="3" id="KW-1185">Reference proteome</keyword>
<name>A0A017HTG0_9RHOB</name>
<evidence type="ECO:0000259" key="1">
    <source>
        <dbReference type="Pfam" id="PF20093"/>
    </source>
</evidence>
<feature type="domain" description="DUF6484" evidence="1">
    <location>
        <begin position="16"/>
        <end position="70"/>
    </location>
</feature>
<accession>A0A017HTG0</accession>
<proteinExistence type="predicted"/>